<dbReference type="PRINTS" id="PR00455">
    <property type="entry name" value="HTHTETR"/>
</dbReference>
<dbReference type="InterPro" id="IPR041347">
    <property type="entry name" value="MftR_C"/>
</dbReference>
<dbReference type="InterPro" id="IPR009057">
    <property type="entry name" value="Homeodomain-like_sf"/>
</dbReference>
<name>K1THA7_9ZZZZ</name>
<dbReference type="InterPro" id="IPR001647">
    <property type="entry name" value="HTH_TetR"/>
</dbReference>
<dbReference type="GO" id="GO:0003677">
    <property type="term" value="F:DNA binding"/>
    <property type="evidence" value="ECO:0007669"/>
    <property type="project" value="UniProtKB-KW"/>
</dbReference>
<gene>
    <name evidence="5" type="ORF">LEA_13778</name>
</gene>
<dbReference type="PROSITE" id="PS50977">
    <property type="entry name" value="HTH_TETR_2"/>
    <property type="match status" value="1"/>
</dbReference>
<proteinExistence type="predicted"/>
<evidence type="ECO:0000313" key="5">
    <source>
        <dbReference type="EMBL" id="EKC58606.1"/>
    </source>
</evidence>
<dbReference type="SUPFAM" id="SSF46689">
    <property type="entry name" value="Homeodomain-like"/>
    <property type="match status" value="1"/>
</dbReference>
<accession>K1THA7</accession>
<keyword evidence="2" id="KW-0238">DNA-binding</keyword>
<dbReference type="EMBL" id="AJWY01009356">
    <property type="protein sequence ID" value="EKC58606.1"/>
    <property type="molecule type" value="Genomic_DNA"/>
</dbReference>
<keyword evidence="3" id="KW-0804">Transcription</keyword>
<organism evidence="5">
    <name type="scientific">human gut metagenome</name>
    <dbReference type="NCBI Taxonomy" id="408170"/>
    <lineage>
        <taxon>unclassified sequences</taxon>
        <taxon>metagenomes</taxon>
        <taxon>organismal metagenomes</taxon>
    </lineage>
</organism>
<keyword evidence="1" id="KW-0805">Transcription regulation</keyword>
<evidence type="ECO:0000256" key="2">
    <source>
        <dbReference type="ARBA" id="ARBA00023125"/>
    </source>
</evidence>
<dbReference type="PANTHER" id="PTHR47506">
    <property type="entry name" value="TRANSCRIPTIONAL REGULATORY PROTEIN"/>
    <property type="match status" value="1"/>
</dbReference>
<dbReference type="InterPro" id="IPR036271">
    <property type="entry name" value="Tet_transcr_reg_TetR-rel_C_sf"/>
</dbReference>
<evidence type="ECO:0000256" key="1">
    <source>
        <dbReference type="ARBA" id="ARBA00023015"/>
    </source>
</evidence>
<reference evidence="5" key="1">
    <citation type="journal article" date="2013" name="Environ. Microbiol.">
        <title>Microbiota from the distal guts of lean and obese adolescents exhibit partial functional redundancy besides clear differences in community structure.</title>
        <authorList>
            <person name="Ferrer M."/>
            <person name="Ruiz A."/>
            <person name="Lanza F."/>
            <person name="Haange S.B."/>
            <person name="Oberbach A."/>
            <person name="Till H."/>
            <person name="Bargiela R."/>
            <person name="Campoy C."/>
            <person name="Segura M.T."/>
            <person name="Richter M."/>
            <person name="von Bergen M."/>
            <person name="Seifert J."/>
            <person name="Suarez A."/>
        </authorList>
    </citation>
    <scope>NUCLEOTIDE SEQUENCE</scope>
</reference>
<feature type="domain" description="HTH tetR-type" evidence="4">
    <location>
        <begin position="7"/>
        <end position="67"/>
    </location>
</feature>
<protein>
    <submittedName>
        <fullName evidence="5">TetR family transcriptional regulator</fullName>
    </submittedName>
</protein>
<dbReference type="Pfam" id="PF17754">
    <property type="entry name" value="TetR_C_14"/>
    <property type="match status" value="1"/>
</dbReference>
<dbReference type="SUPFAM" id="SSF48498">
    <property type="entry name" value="Tetracyclin repressor-like, C-terminal domain"/>
    <property type="match status" value="1"/>
</dbReference>
<comment type="caution">
    <text evidence="5">The sequence shown here is derived from an EMBL/GenBank/DDBJ whole genome shotgun (WGS) entry which is preliminary data.</text>
</comment>
<evidence type="ECO:0000259" key="4">
    <source>
        <dbReference type="PROSITE" id="PS50977"/>
    </source>
</evidence>
<dbReference type="AlphaFoldDB" id="K1THA7"/>
<dbReference type="Gene3D" id="1.10.357.10">
    <property type="entry name" value="Tetracycline Repressor, domain 2"/>
    <property type="match status" value="1"/>
</dbReference>
<dbReference type="Pfam" id="PF00440">
    <property type="entry name" value="TetR_N"/>
    <property type="match status" value="1"/>
</dbReference>
<sequence length="191" mass="21572">MAAPRNDNVKEKILDAATGLLDTQTFADISLAEIAAAAGVSKGTLYYYYKNKTDILFDLTNRYLDRQWDELIAWTENKDKDTSVHRLVKYVVERNTASAGMRLHLIHAAMLGDEALRAKLIDRYAAFERLIAEKIAERTDVVSADYLTQLILLASDGMIVQEALRNDNFDAAAFVRQSEAYLRVLRPADRI</sequence>
<dbReference type="PANTHER" id="PTHR47506:SF6">
    <property type="entry name" value="HTH-TYPE TRANSCRIPTIONAL REPRESSOR NEMR"/>
    <property type="match status" value="1"/>
</dbReference>
<evidence type="ECO:0000256" key="3">
    <source>
        <dbReference type="ARBA" id="ARBA00023163"/>
    </source>
</evidence>